<dbReference type="EMBL" id="KN394825">
    <property type="protein sequence ID" value="KHG10904.1"/>
    <property type="molecule type" value="Genomic_DNA"/>
</dbReference>
<evidence type="ECO:0000313" key="1">
    <source>
        <dbReference type="EMBL" id="KHG10904.1"/>
    </source>
</evidence>
<evidence type="ECO:0000313" key="2">
    <source>
        <dbReference type="EMBL" id="KHG14292.1"/>
    </source>
</evidence>
<reference evidence="2" key="1">
    <citation type="submission" date="2014-09" db="EMBL/GenBank/DDBJ databases">
        <title>G. arboreum L. cv. AKA8401 A2 genome assembly version 1.0.</title>
        <authorList>
            <person name="Mudge J."/>
            <person name="Ramaraj T."/>
            <person name="Lindquist I.E."/>
            <person name="Bharti A.K."/>
            <person name="Sundararajan A."/>
            <person name="Cameron C.T."/>
            <person name="Woodward J.E."/>
            <person name="May G.D."/>
            <person name="Brubaker C."/>
            <person name="Broadhvest J."/>
            <person name="Wilkins T.A."/>
        </authorList>
    </citation>
    <scope>NUCLEOTIDE SEQUENCE</scope>
</reference>
<evidence type="ECO:0000313" key="3">
    <source>
        <dbReference type="EMBL" id="KHG23629.1"/>
    </source>
</evidence>
<dbReference type="AlphaFoldDB" id="A0A0B0NNV5"/>
<proteinExistence type="predicted"/>
<accession>A0A0B0NNV5</accession>
<gene>
    <name evidence="2" type="ORF">F383_02225</name>
    <name evidence="1" type="ORF">F383_13671</name>
    <name evidence="3" type="ORF">F383_30281</name>
</gene>
<dbReference type="Proteomes" id="UP000032142">
    <property type="component" value="Unassembled WGS sequence"/>
</dbReference>
<organism evidence="2 4">
    <name type="scientific">Gossypium arboreum</name>
    <name type="common">Tree cotton</name>
    <name type="synonym">Gossypium nanking</name>
    <dbReference type="NCBI Taxonomy" id="29729"/>
    <lineage>
        <taxon>Eukaryota</taxon>
        <taxon>Viridiplantae</taxon>
        <taxon>Streptophyta</taxon>
        <taxon>Embryophyta</taxon>
        <taxon>Tracheophyta</taxon>
        <taxon>Spermatophyta</taxon>
        <taxon>Magnoliopsida</taxon>
        <taxon>eudicotyledons</taxon>
        <taxon>Gunneridae</taxon>
        <taxon>Pentapetalae</taxon>
        <taxon>rosids</taxon>
        <taxon>malvids</taxon>
        <taxon>Malvales</taxon>
        <taxon>Malvaceae</taxon>
        <taxon>Malvoideae</taxon>
        <taxon>Gossypium</taxon>
    </lineage>
</organism>
<protein>
    <submittedName>
        <fullName evidence="2">Uncharacterized protein</fullName>
    </submittedName>
</protein>
<name>A0A0B0NNV5_GOSAR</name>
<reference evidence="4" key="2">
    <citation type="submission" date="2014-09" db="EMBL/GenBank/DDBJ databases">
        <authorList>
            <person name="Mudge J."/>
            <person name="Ramaraj T."/>
            <person name="Lindquist I.E."/>
            <person name="Bharti A.K."/>
            <person name="Sundararajan A."/>
            <person name="Cameron C.T."/>
            <person name="Woodward J.E."/>
            <person name="May G.D."/>
            <person name="Brubaker C."/>
            <person name="Broadhvest J."/>
            <person name="Wilkins T.A."/>
        </authorList>
    </citation>
    <scope>NUCLEOTIDE SEQUENCE</scope>
    <source>
        <strain evidence="4">cv. AKA8401</strain>
    </source>
</reference>
<dbReference type="EMBL" id="KN401249">
    <property type="protein sequence ID" value="KHG14292.1"/>
    <property type="molecule type" value="Genomic_DNA"/>
</dbReference>
<dbReference type="EMBL" id="KN425728">
    <property type="protein sequence ID" value="KHG23629.1"/>
    <property type="molecule type" value="Genomic_DNA"/>
</dbReference>
<keyword evidence="4" id="KW-1185">Reference proteome</keyword>
<sequence>MFPPFSISLKKELNPQQLFMIF</sequence>
<evidence type="ECO:0000313" key="4">
    <source>
        <dbReference type="Proteomes" id="UP000032142"/>
    </source>
</evidence>